<dbReference type="GeneID" id="9800686"/>
<comment type="caution">
    <text evidence="3">The sequence shown here is derived from an EMBL/GenBank/DDBJ whole genome shotgun (WGS) entry which is preliminary data.</text>
</comment>
<dbReference type="CTD" id="9800686"/>
<feature type="transmembrane region" description="Helical" evidence="2">
    <location>
        <begin position="285"/>
        <end position="303"/>
    </location>
</feature>
<name>A0A6A5H611_CAERE</name>
<evidence type="ECO:0000256" key="2">
    <source>
        <dbReference type="SAM" id="Phobius"/>
    </source>
</evidence>
<sequence>MFNLCATRASNEYVKKESKDKSEKSVPRKCSPAKSSRVKPLEAEELFPVVEGSEKTPDVREMIKERSERRQQNENRNKKVKGYVVGNDRSVRNLRRLLTNEKLVHQAELFRHNWCLEVEDKEERLDILERNRLFDTSLLDSNIDEPGTIRAVSQNTTRSEDAEGETEELLGLLPRDKLASFPYPVKMKFQLYLLLIFIFPVIWLILLFELTLHTTGHNTRHLFSEDNFGFAWMYEVLRAHRELMNVKEERHKCMGTMKELKSGLSSSVMTIMKVFVWERSLGSSIIPIVISIISLGILLDLALQGLFSCRLNHREVNNDGKRYIFFYNVAIKFFISFFVFSIFLAITLMTEQYFFKPDRRDY</sequence>
<evidence type="ECO:0000313" key="3">
    <source>
        <dbReference type="EMBL" id="KAF1762184.1"/>
    </source>
</evidence>
<accession>A0A6A5H611</accession>
<keyword evidence="2" id="KW-0812">Transmembrane</keyword>
<feature type="transmembrane region" description="Helical" evidence="2">
    <location>
        <begin position="324"/>
        <end position="349"/>
    </location>
</feature>
<keyword evidence="2" id="KW-0472">Membrane</keyword>
<reference evidence="3 4" key="1">
    <citation type="submission" date="2019-12" db="EMBL/GenBank/DDBJ databases">
        <title>Chromosome-level assembly of the Caenorhabditis remanei genome.</title>
        <authorList>
            <person name="Teterina A.A."/>
            <person name="Willis J.H."/>
            <person name="Phillips P.C."/>
        </authorList>
    </citation>
    <scope>NUCLEOTIDE SEQUENCE [LARGE SCALE GENOMIC DNA]</scope>
    <source>
        <strain evidence="3 4">PX506</strain>
        <tissue evidence="3">Whole organism</tissue>
    </source>
</reference>
<feature type="compositionally biased region" description="Basic and acidic residues" evidence="1">
    <location>
        <begin position="13"/>
        <end position="26"/>
    </location>
</feature>
<dbReference type="EMBL" id="WUAV01000003">
    <property type="protein sequence ID" value="KAF1762184.1"/>
    <property type="molecule type" value="Genomic_DNA"/>
</dbReference>
<evidence type="ECO:0000313" key="4">
    <source>
        <dbReference type="Proteomes" id="UP000483820"/>
    </source>
</evidence>
<feature type="region of interest" description="Disordered" evidence="1">
    <location>
        <begin position="12"/>
        <end position="37"/>
    </location>
</feature>
<dbReference type="Proteomes" id="UP000483820">
    <property type="component" value="Chromosome III"/>
</dbReference>
<evidence type="ECO:0000256" key="1">
    <source>
        <dbReference type="SAM" id="MobiDB-lite"/>
    </source>
</evidence>
<dbReference type="RefSeq" id="XP_053587448.1">
    <property type="nucleotide sequence ID" value="XM_053727871.1"/>
</dbReference>
<protein>
    <submittedName>
        <fullName evidence="3">Uncharacterized protein</fullName>
    </submittedName>
</protein>
<gene>
    <name evidence="3" type="ORF">GCK72_010446</name>
</gene>
<organism evidence="3 4">
    <name type="scientific">Caenorhabditis remanei</name>
    <name type="common">Caenorhabditis vulgaris</name>
    <dbReference type="NCBI Taxonomy" id="31234"/>
    <lineage>
        <taxon>Eukaryota</taxon>
        <taxon>Metazoa</taxon>
        <taxon>Ecdysozoa</taxon>
        <taxon>Nematoda</taxon>
        <taxon>Chromadorea</taxon>
        <taxon>Rhabditida</taxon>
        <taxon>Rhabditina</taxon>
        <taxon>Rhabditomorpha</taxon>
        <taxon>Rhabditoidea</taxon>
        <taxon>Rhabditidae</taxon>
        <taxon>Peloderinae</taxon>
        <taxon>Caenorhabditis</taxon>
    </lineage>
</organism>
<proteinExistence type="predicted"/>
<keyword evidence="2" id="KW-1133">Transmembrane helix</keyword>
<dbReference type="KEGG" id="crq:GCK72_010446"/>
<feature type="transmembrane region" description="Helical" evidence="2">
    <location>
        <begin position="191"/>
        <end position="212"/>
    </location>
</feature>
<dbReference type="AlphaFoldDB" id="A0A6A5H611"/>